<keyword evidence="9 11" id="KW-0472">Membrane</keyword>
<evidence type="ECO:0000256" key="13">
    <source>
        <dbReference type="SAM" id="MobiDB-lite"/>
    </source>
</evidence>
<evidence type="ECO:0000256" key="12">
    <source>
        <dbReference type="RuleBase" id="RU003357"/>
    </source>
</evidence>
<evidence type="ECO:0000256" key="3">
    <source>
        <dbReference type="ARBA" id="ARBA00022452"/>
    </source>
</evidence>
<evidence type="ECO:0000259" key="15">
    <source>
        <dbReference type="Pfam" id="PF00593"/>
    </source>
</evidence>
<evidence type="ECO:0000256" key="14">
    <source>
        <dbReference type="SAM" id="SignalP"/>
    </source>
</evidence>
<feature type="domain" description="TonB-dependent receptor-like beta-barrel" evidence="15">
    <location>
        <begin position="247"/>
        <end position="709"/>
    </location>
</feature>
<dbReference type="Pfam" id="PF07715">
    <property type="entry name" value="Plug"/>
    <property type="match status" value="1"/>
</dbReference>
<proteinExistence type="inferred from homology"/>
<feature type="region of interest" description="Disordered" evidence="13">
    <location>
        <begin position="212"/>
        <end position="231"/>
    </location>
</feature>
<dbReference type="AlphaFoldDB" id="A0A1N7P990"/>
<dbReference type="InterPro" id="IPR036942">
    <property type="entry name" value="Beta-barrel_TonB_sf"/>
</dbReference>
<keyword evidence="6" id="KW-0408">Iron</keyword>
<feature type="chain" id="PRO_5012501262" evidence="14">
    <location>
        <begin position="27"/>
        <end position="743"/>
    </location>
</feature>
<keyword evidence="18" id="KW-1185">Reference proteome</keyword>
<evidence type="ECO:0000256" key="5">
    <source>
        <dbReference type="ARBA" id="ARBA00022692"/>
    </source>
</evidence>
<dbReference type="Pfam" id="PF00593">
    <property type="entry name" value="TonB_dep_Rec_b-barrel"/>
    <property type="match status" value="1"/>
</dbReference>
<evidence type="ECO:0000256" key="2">
    <source>
        <dbReference type="ARBA" id="ARBA00022448"/>
    </source>
</evidence>
<sequence>MPVFKHRLLRSSAIFATMLASSTAFADDTGKKDDTQNQVLLAPISVTAQKREEDVQDVPISIDVRSEDDLNAKQIHSTTDLLQSSPNAQFGGGVSGAAYTPYIAVRGVGSSEVDSDPSVGMFVDGIPVTDAQSYTSGLLDMQQVEILRGPQGTLYGRNTLGGSVNMTTNKPDADALSGKVQVDAGTRGVRTEVVGNAPITKGKSAARLAVSVDHAPNDTENDTGKDTGGHERAQGRFSLLTAPGDSTTMTTSIEAQTQKLRDQGVKTLADYQADRDSISVTDPFHGTSQSLLARNEIVHELGSGATLTSLTGARYQKTEFDGSSSPDGYFATTEALMQGFGVTGYKHRTSNPYESEFTQLSQEFRYTSPEQQAFRYVVGLYGDLTSTERTYGAGNSWDSNLVLTGTGVDLRMKSTTDSRSLAAFGDASYDLTEALEAFAGLRVGYDSKDFEYRMSHNNASYMALMFTGATSLMESYEGSLDKVYTTPRAGLRYKFNDDNSVYGSVSQGYKSGGFNASMLFSNGSTPAEYKSERLTNYEIGMKNSLFGGNVSLSSALFYIDWKDQQVLSYDATTTATPIVNADKSRSYGGEVSGRAELGAGWHVGAGLGYSDATYEDFKNAPRTGGGGSFDASGNQQQYHSKFTGNAELGYSWDPNLLDMTASATVGYQYRSKFYFDAQNTMAQDGYGTVNARIGAENEHYGLYLWGQNLTDEKYLVSSVNYGSGVLVSEGDGVSFGLSGSLKF</sequence>
<gene>
    <name evidence="17" type="ORF">SAMN05421779_106155</name>
</gene>
<organism evidence="17 18">
    <name type="scientific">Insolitispirillum peregrinum</name>
    <dbReference type="NCBI Taxonomy" id="80876"/>
    <lineage>
        <taxon>Bacteria</taxon>
        <taxon>Pseudomonadati</taxon>
        <taxon>Pseudomonadota</taxon>
        <taxon>Alphaproteobacteria</taxon>
        <taxon>Rhodospirillales</taxon>
        <taxon>Novispirillaceae</taxon>
        <taxon>Insolitispirillum</taxon>
    </lineage>
</organism>
<dbReference type="GO" id="GO:0009279">
    <property type="term" value="C:cell outer membrane"/>
    <property type="evidence" value="ECO:0007669"/>
    <property type="project" value="UniProtKB-SubCell"/>
</dbReference>
<reference evidence="17 18" key="1">
    <citation type="submission" date="2017-01" db="EMBL/GenBank/DDBJ databases">
        <authorList>
            <person name="Mah S.A."/>
            <person name="Swanson W.J."/>
            <person name="Moy G.W."/>
            <person name="Vacquier V.D."/>
        </authorList>
    </citation>
    <scope>NUCLEOTIDE SEQUENCE [LARGE SCALE GENOMIC DNA]</scope>
    <source>
        <strain evidence="17 18">DSM 11589</strain>
    </source>
</reference>
<evidence type="ECO:0000313" key="18">
    <source>
        <dbReference type="Proteomes" id="UP000185678"/>
    </source>
</evidence>
<dbReference type="Gene3D" id="2.40.170.20">
    <property type="entry name" value="TonB-dependent receptor, beta-barrel domain"/>
    <property type="match status" value="1"/>
</dbReference>
<evidence type="ECO:0000256" key="9">
    <source>
        <dbReference type="ARBA" id="ARBA00023136"/>
    </source>
</evidence>
<keyword evidence="4" id="KW-0410">Iron transport</keyword>
<dbReference type="GO" id="GO:0006826">
    <property type="term" value="P:iron ion transport"/>
    <property type="evidence" value="ECO:0007669"/>
    <property type="project" value="UniProtKB-KW"/>
</dbReference>
<feature type="domain" description="TonB-dependent receptor plug" evidence="16">
    <location>
        <begin position="55"/>
        <end position="162"/>
    </location>
</feature>
<dbReference type="PANTHER" id="PTHR32552">
    <property type="entry name" value="FERRICHROME IRON RECEPTOR-RELATED"/>
    <property type="match status" value="1"/>
</dbReference>
<dbReference type="STRING" id="80876.SAMN05421779_106155"/>
<accession>A0A1N7P990</accession>
<keyword evidence="3 11" id="KW-1134">Transmembrane beta strand</keyword>
<evidence type="ECO:0000256" key="11">
    <source>
        <dbReference type="PROSITE-ProRule" id="PRU01360"/>
    </source>
</evidence>
<dbReference type="EMBL" id="FTOA01000006">
    <property type="protein sequence ID" value="SIT07086.1"/>
    <property type="molecule type" value="Genomic_DNA"/>
</dbReference>
<dbReference type="PANTHER" id="PTHR32552:SF81">
    <property type="entry name" value="TONB-DEPENDENT OUTER MEMBRANE RECEPTOR"/>
    <property type="match status" value="1"/>
</dbReference>
<feature type="signal peptide" evidence="14">
    <location>
        <begin position="1"/>
        <end position="26"/>
    </location>
</feature>
<evidence type="ECO:0000256" key="10">
    <source>
        <dbReference type="ARBA" id="ARBA00023237"/>
    </source>
</evidence>
<dbReference type="OrthoDB" id="7413795at2"/>
<evidence type="ECO:0000256" key="6">
    <source>
        <dbReference type="ARBA" id="ARBA00023004"/>
    </source>
</evidence>
<evidence type="ECO:0000256" key="4">
    <source>
        <dbReference type="ARBA" id="ARBA00022496"/>
    </source>
</evidence>
<name>A0A1N7P990_9PROT</name>
<keyword evidence="2 11" id="KW-0813">Transport</keyword>
<dbReference type="InterPro" id="IPR000531">
    <property type="entry name" value="Beta-barrel_TonB"/>
</dbReference>
<dbReference type="Proteomes" id="UP000185678">
    <property type="component" value="Unassembled WGS sequence"/>
</dbReference>
<dbReference type="PROSITE" id="PS52016">
    <property type="entry name" value="TONB_DEPENDENT_REC_3"/>
    <property type="match status" value="1"/>
</dbReference>
<keyword evidence="8 12" id="KW-0798">TonB box</keyword>
<evidence type="ECO:0000259" key="16">
    <source>
        <dbReference type="Pfam" id="PF07715"/>
    </source>
</evidence>
<keyword evidence="5 11" id="KW-0812">Transmembrane</keyword>
<evidence type="ECO:0000256" key="8">
    <source>
        <dbReference type="ARBA" id="ARBA00023077"/>
    </source>
</evidence>
<dbReference type="InterPro" id="IPR039426">
    <property type="entry name" value="TonB-dep_rcpt-like"/>
</dbReference>
<dbReference type="RefSeq" id="WP_084194926.1">
    <property type="nucleotide sequence ID" value="NZ_FTOA01000006.1"/>
</dbReference>
<comment type="similarity">
    <text evidence="11 12">Belongs to the TonB-dependent receptor family.</text>
</comment>
<comment type="subcellular location">
    <subcellularLocation>
        <location evidence="1 11">Cell outer membrane</location>
        <topology evidence="1 11">Multi-pass membrane protein</topology>
    </subcellularLocation>
</comment>
<evidence type="ECO:0000313" key="17">
    <source>
        <dbReference type="EMBL" id="SIT07086.1"/>
    </source>
</evidence>
<dbReference type="InterPro" id="IPR012910">
    <property type="entry name" value="Plug_dom"/>
</dbReference>
<keyword evidence="10 11" id="KW-0998">Cell outer membrane</keyword>
<evidence type="ECO:0000256" key="7">
    <source>
        <dbReference type="ARBA" id="ARBA00023065"/>
    </source>
</evidence>
<protein>
    <submittedName>
        <fullName evidence="17">Iron complex outermembrane recepter protein</fullName>
    </submittedName>
</protein>
<feature type="compositionally biased region" description="Basic and acidic residues" evidence="13">
    <location>
        <begin position="222"/>
        <end position="231"/>
    </location>
</feature>
<dbReference type="SUPFAM" id="SSF56935">
    <property type="entry name" value="Porins"/>
    <property type="match status" value="1"/>
</dbReference>
<keyword evidence="14" id="KW-0732">Signal</keyword>
<keyword evidence="7" id="KW-0406">Ion transport</keyword>
<evidence type="ECO:0000256" key="1">
    <source>
        <dbReference type="ARBA" id="ARBA00004571"/>
    </source>
</evidence>